<dbReference type="PANTHER" id="PTHR23242">
    <property type="entry name" value="TRANSCRIPTION FACTOR HOXA13"/>
    <property type="match status" value="1"/>
</dbReference>
<gene>
    <name evidence="3" type="ORF">SLS59_007837</name>
</gene>
<reference evidence="3 4" key="1">
    <citation type="submission" date="2024-02" db="EMBL/GenBank/DDBJ databases">
        <title>De novo assembly and annotation of 12 fungi associated with fruit tree decline syndrome in Ontario, Canada.</title>
        <authorList>
            <person name="Sulman M."/>
            <person name="Ellouze W."/>
            <person name="Ilyukhin E."/>
        </authorList>
    </citation>
    <scope>NUCLEOTIDE SEQUENCE [LARGE SCALE GENOMIC DNA]</scope>
    <source>
        <strain evidence="3 4">M97-236</strain>
    </source>
</reference>
<feature type="region of interest" description="Disordered" evidence="1">
    <location>
        <begin position="1"/>
        <end position="53"/>
    </location>
</feature>
<keyword evidence="4" id="KW-1185">Reference proteome</keyword>
<accession>A0ABR3QWI7</accession>
<feature type="region of interest" description="Disordered" evidence="1">
    <location>
        <begin position="357"/>
        <end position="381"/>
    </location>
</feature>
<comment type="caution">
    <text evidence="3">The sequence shown here is derived from an EMBL/GenBank/DDBJ whole genome shotgun (WGS) entry which is preliminary data.</text>
</comment>
<evidence type="ECO:0000313" key="4">
    <source>
        <dbReference type="Proteomes" id="UP001521222"/>
    </source>
</evidence>
<keyword evidence="2" id="KW-0472">Membrane</keyword>
<dbReference type="Proteomes" id="UP001521222">
    <property type="component" value="Unassembled WGS sequence"/>
</dbReference>
<keyword evidence="2" id="KW-1133">Transmembrane helix</keyword>
<feature type="compositionally biased region" description="Low complexity" evidence="1">
    <location>
        <begin position="357"/>
        <end position="371"/>
    </location>
</feature>
<feature type="compositionally biased region" description="Polar residues" evidence="1">
    <location>
        <begin position="22"/>
        <end position="34"/>
    </location>
</feature>
<evidence type="ECO:0000256" key="1">
    <source>
        <dbReference type="SAM" id="MobiDB-lite"/>
    </source>
</evidence>
<keyword evidence="2" id="KW-0812">Transmembrane</keyword>
<protein>
    <submittedName>
        <fullName evidence="3">Uncharacterized protein</fullName>
    </submittedName>
</protein>
<evidence type="ECO:0000256" key="2">
    <source>
        <dbReference type="SAM" id="Phobius"/>
    </source>
</evidence>
<feature type="transmembrane region" description="Helical" evidence="2">
    <location>
        <begin position="58"/>
        <end position="80"/>
    </location>
</feature>
<name>A0ABR3QWI7_9PLEO</name>
<proteinExistence type="predicted"/>
<organism evidence="3 4">
    <name type="scientific">Nothophoma quercina</name>
    <dbReference type="NCBI Taxonomy" id="749835"/>
    <lineage>
        <taxon>Eukaryota</taxon>
        <taxon>Fungi</taxon>
        <taxon>Dikarya</taxon>
        <taxon>Ascomycota</taxon>
        <taxon>Pezizomycotina</taxon>
        <taxon>Dothideomycetes</taxon>
        <taxon>Pleosporomycetidae</taxon>
        <taxon>Pleosporales</taxon>
        <taxon>Pleosporineae</taxon>
        <taxon>Didymellaceae</taxon>
        <taxon>Nothophoma</taxon>
    </lineage>
</organism>
<dbReference type="PANTHER" id="PTHR23242:SF9">
    <property type="entry name" value="TRANSCRIPTION FACTOR HOXA13"/>
    <property type="match status" value="1"/>
</dbReference>
<sequence length="1469" mass="153724">MAAPQSNGRAKKMSKPKANGYLNGSANVGSTNGHVNGHADKSQSSSVAVRQRKQRRSFTGALTSIVLRLSIWYFILTAAFRCPSSLTQLNDASPRVCRPYLQARSYATPYLDPYYQTYLAPHVEKVKPYADRFERQVYTPAASFTKKQYSTYGAHRVEQAQKQAQAGWDKTVRPHLLTAQTAAQVQYDTYLGHHVKRGSDAASPYYKQIKATSNEAYHKSLLPAYEASLPYLHKARVQGRHVLVDVVFPHVQSAKDVTWAFFVRNVWPQLRVLYGDNVEPQLVRISERLGRYRDQQKVESVVDAVESKNPAVTTDATKIIPTVAASSSGSIASVASASIGSATKAASSIVSSILGSDSSSASSTESQPEASIDPKNSGLSPEELKEKLNEDLRKWQTKFAAAADKGAEDLEQRVSEITTRQVESGVNGHGKALLVKLEESADATITALKNFVKRTVKSLPEDATEDDLEAAHEKCSAKARELGQTVKEKAQDVREWKATYDTETDTLVQAAVKSTVEVLEKIHGLGLQEVGMRWAWTDGVTYKDWQNYHKLKSTLTEWQAEVESVGSRHEGLRVAHEEAKRLEDEAMSIASKNVNELVRLKDVAKWKIWAEDATEDFTNNAVPPRARKAAQQVLNNVEDASSKVSGAIVGSETPVSESVASSIKSAASDASSKMSETSSKVSKLVVGSETPSAQSALSQASSKASQVAAEGASSVSSAARGAASSVSTAASSISSGVDEAVSSVSSAASETKDAVVEKASSAIESPKKVWGGVAAQVLVEAREPVFDDVIDDDEDENYSVKLQSIVADAGDRAAELSRAVSEALLGATKTQGSVESATSLASEQYAKAIAAASKALYGTQQLPLESATSAASVKFADAVTAQTHPSLIPSSASYAIYGTPTSTAVIRTVQVEVSSRYSDAVSRASEQLENAKSQLSLLASGTQQPAYQTLLSGFEKAYSDSVAAASQQVQAVLQYTESAKSYAADPTQGYFESISSIASSRLSEGLSQASAQLSSQPTSGVDSARRQYYEAIGLAHGRYSEFLGAASSAVYGPQQGTVESFSSVASASASSFASVASVSAAFAASGVSDTANSVAANAQSVASNAQAAAELLASQVSSSVIGSETPWTDSVASQASENWEALIAKASSQVYGQPTPWAESVYSQAGAYGAQATAVAAEQYAGISALISELVVGKEPDFTESVMNRFASAYSTGLPAAVASAESYVNEQYGSASSLAGESFEAATEYAADAYASASSVVSSIFTPPAAVETILSQASAQIDQALESASIAVYGTPKGVAEQASESVASAYASIQSQVSEAIYGTKQAQDSFTAAAVSAQAAISAAIFGTPTATGYAASVTSGASGTYDSVVSGAGEAYSSVASNAGEAYTSVASVASENADYAYSKLSSAVYGPEQGAMESASNRIALAVEAANSRISEMYASASSNAGGAASSVSSAAAEATQRVKDEL</sequence>
<dbReference type="EMBL" id="JAKIXB020000029">
    <property type="protein sequence ID" value="KAL1596142.1"/>
    <property type="molecule type" value="Genomic_DNA"/>
</dbReference>
<evidence type="ECO:0000313" key="3">
    <source>
        <dbReference type="EMBL" id="KAL1596142.1"/>
    </source>
</evidence>